<reference evidence="1" key="1">
    <citation type="journal article" date="2019" name="Sci. Rep.">
        <title>Draft genome of Tanacetum cinerariifolium, the natural source of mosquito coil.</title>
        <authorList>
            <person name="Yamashiro T."/>
            <person name="Shiraishi A."/>
            <person name="Satake H."/>
            <person name="Nakayama K."/>
        </authorList>
    </citation>
    <scope>NUCLEOTIDE SEQUENCE</scope>
</reference>
<dbReference type="EMBL" id="BKCJ011708452">
    <property type="protein sequence ID" value="GFD47819.1"/>
    <property type="molecule type" value="Genomic_DNA"/>
</dbReference>
<sequence>AGYGVIDGSGRGHIGAGCCSDRVGSANYDPKGRGDYRIEPAGPDITGRRATERFANSAAPDNGF</sequence>
<feature type="non-terminal residue" evidence="1">
    <location>
        <position position="1"/>
    </location>
</feature>
<protein>
    <submittedName>
        <fullName evidence="1">Uncharacterized protein</fullName>
    </submittedName>
</protein>
<comment type="caution">
    <text evidence="1">The sequence shown here is derived from an EMBL/GenBank/DDBJ whole genome shotgun (WGS) entry which is preliminary data.</text>
</comment>
<dbReference type="AlphaFoldDB" id="A0A699WLS8"/>
<accession>A0A699WLS8</accession>
<proteinExistence type="predicted"/>
<name>A0A699WLS8_TANCI</name>
<evidence type="ECO:0000313" key="1">
    <source>
        <dbReference type="EMBL" id="GFD47819.1"/>
    </source>
</evidence>
<gene>
    <name evidence="1" type="ORF">Tci_919788</name>
</gene>
<organism evidence="1">
    <name type="scientific">Tanacetum cinerariifolium</name>
    <name type="common">Dalmatian daisy</name>
    <name type="synonym">Chrysanthemum cinerariifolium</name>
    <dbReference type="NCBI Taxonomy" id="118510"/>
    <lineage>
        <taxon>Eukaryota</taxon>
        <taxon>Viridiplantae</taxon>
        <taxon>Streptophyta</taxon>
        <taxon>Embryophyta</taxon>
        <taxon>Tracheophyta</taxon>
        <taxon>Spermatophyta</taxon>
        <taxon>Magnoliopsida</taxon>
        <taxon>eudicotyledons</taxon>
        <taxon>Gunneridae</taxon>
        <taxon>Pentapetalae</taxon>
        <taxon>asterids</taxon>
        <taxon>campanulids</taxon>
        <taxon>Asterales</taxon>
        <taxon>Asteraceae</taxon>
        <taxon>Asteroideae</taxon>
        <taxon>Anthemideae</taxon>
        <taxon>Anthemidinae</taxon>
        <taxon>Tanacetum</taxon>
    </lineage>
</organism>